<dbReference type="OrthoDB" id="9810636at2"/>
<dbReference type="PRINTS" id="PR00691">
    <property type="entry name" value="ADHESINB"/>
</dbReference>
<keyword evidence="2 4" id="KW-0732">Signal</keyword>
<reference evidence="6" key="1">
    <citation type="submission" date="2018-01" db="EMBL/GenBank/DDBJ databases">
        <authorList>
            <person name="Li J."/>
        </authorList>
    </citation>
    <scope>NUCLEOTIDE SEQUENCE [LARGE SCALE GENOMIC DNA]</scope>
    <source>
        <strain evidence="6">2184</strain>
    </source>
</reference>
<dbReference type="GO" id="GO:0007155">
    <property type="term" value="P:cell adhesion"/>
    <property type="evidence" value="ECO:0007669"/>
    <property type="project" value="InterPro"/>
</dbReference>
<keyword evidence="1 3" id="KW-0813">Transport</keyword>
<evidence type="ECO:0000256" key="1">
    <source>
        <dbReference type="ARBA" id="ARBA00022448"/>
    </source>
</evidence>
<dbReference type="InterPro" id="IPR006129">
    <property type="entry name" value="AdhesinB"/>
</dbReference>
<gene>
    <name evidence="5" type="ORF">C3E79_01590</name>
</gene>
<dbReference type="GO" id="GO:0046872">
    <property type="term" value="F:metal ion binding"/>
    <property type="evidence" value="ECO:0007669"/>
    <property type="project" value="UniProtKB-KW"/>
</dbReference>
<dbReference type="GO" id="GO:0030313">
    <property type="term" value="C:cell envelope"/>
    <property type="evidence" value="ECO:0007669"/>
    <property type="project" value="UniProtKB-SubCell"/>
</dbReference>
<dbReference type="AlphaFoldDB" id="A0A2S0WC37"/>
<evidence type="ECO:0000256" key="2">
    <source>
        <dbReference type="ARBA" id="ARBA00022729"/>
    </source>
</evidence>
<dbReference type="Gene3D" id="3.40.50.1980">
    <property type="entry name" value="Nitrogenase molybdenum iron protein domain"/>
    <property type="match status" value="2"/>
</dbReference>
<proteinExistence type="inferred from homology"/>
<dbReference type="Proteomes" id="UP000244754">
    <property type="component" value="Chromosome"/>
</dbReference>
<dbReference type="NCBIfam" id="NF038134">
    <property type="entry name" value="choice_anch_M"/>
    <property type="match status" value="1"/>
</dbReference>
<dbReference type="InterPro" id="IPR006127">
    <property type="entry name" value="ZnuA-like"/>
</dbReference>
<dbReference type="NCBIfam" id="TIGR03772">
    <property type="entry name" value="anch_rpt_subst"/>
    <property type="match status" value="1"/>
</dbReference>
<dbReference type="InterPro" id="IPR050492">
    <property type="entry name" value="Bact_metal-bind_prot9"/>
</dbReference>
<dbReference type="KEGG" id="clia:C3E79_01590"/>
<dbReference type="InterPro" id="IPR022434">
    <property type="entry name" value="ABC_LPXTG_lipo_actinobac"/>
</dbReference>
<organism evidence="5 6">
    <name type="scientific">Corynebacterium liangguodongii</name>
    <dbReference type="NCBI Taxonomy" id="2079535"/>
    <lineage>
        <taxon>Bacteria</taxon>
        <taxon>Bacillati</taxon>
        <taxon>Actinomycetota</taxon>
        <taxon>Actinomycetes</taxon>
        <taxon>Mycobacteriales</taxon>
        <taxon>Corynebacteriaceae</taxon>
        <taxon>Corynebacterium</taxon>
    </lineage>
</organism>
<dbReference type="PANTHER" id="PTHR42953">
    <property type="entry name" value="HIGH-AFFINITY ZINC UPTAKE SYSTEM PROTEIN ZNUA-RELATED"/>
    <property type="match status" value="1"/>
</dbReference>
<dbReference type="SUPFAM" id="SSF53807">
    <property type="entry name" value="Helical backbone' metal receptor"/>
    <property type="match status" value="1"/>
</dbReference>
<feature type="chain" id="PRO_5039639689" evidence="4">
    <location>
        <begin position="21"/>
        <end position="515"/>
    </location>
</feature>
<dbReference type="Pfam" id="PF01297">
    <property type="entry name" value="ZnuA"/>
    <property type="match status" value="2"/>
</dbReference>
<feature type="signal peptide" evidence="4">
    <location>
        <begin position="1"/>
        <end position="20"/>
    </location>
</feature>
<dbReference type="PROSITE" id="PS51257">
    <property type="entry name" value="PROKAR_LIPOPROTEIN"/>
    <property type="match status" value="1"/>
</dbReference>
<dbReference type="NCBIfam" id="TIGR03769">
    <property type="entry name" value="P_ac_wall_RPT"/>
    <property type="match status" value="1"/>
</dbReference>
<name>A0A2S0WC37_9CORY</name>
<dbReference type="GO" id="GO:0030001">
    <property type="term" value="P:metal ion transport"/>
    <property type="evidence" value="ECO:0007669"/>
    <property type="project" value="InterPro"/>
</dbReference>
<accession>A0A2S0WC37</accession>
<dbReference type="PRINTS" id="PR00690">
    <property type="entry name" value="ADHESNFAMILY"/>
</dbReference>
<evidence type="ECO:0000256" key="4">
    <source>
        <dbReference type="SAM" id="SignalP"/>
    </source>
</evidence>
<comment type="similarity">
    <text evidence="3">Belongs to the bacterial solute-binding protein 9 family.</text>
</comment>
<sequence length="515" mass="54665">MSKYAAILAAGAVAFLTACAPGSAATPGGGSEDGRLRVVASTSILSDVVKNVAGDAATVTGLMPPGVDPHTYEPRLHATRDIAYADVVFTNGLLLEPQSLTRTVETTARPGAAVVELAEQAQRYGFSPIPLVEDASLDTVWLGLKVATKGDLPPTAVADFRLTGARGPGEAAAFVLGTFGTPEVLFNTRDRVDHKDVTTLPTDAHTHVSWAFSEPGVYELDFRADVRPSVDATEVRESVERTVTVVVGNDPAQAAPGKQVIDHGHVDIATVVDGESSDIVLRGDAPPDLGTDEAVIAVPNTTLQPIPPQREFRFLGQPGQETYLLPQAVLGRHVHGELDPHLWHDVSAMKAVVQVVRDELSAADPANADAYAGNARGYLAQLDEVDEFMSAAIQSIPEENRNLVTTHHGYSYLGRAYGMKIAGFVTPNPSVQASPRDLMALTRTLENLDVPAVFLEPELAGKSNELTETAKTLGVRVCPIRGDSLDPEGSGEARSYVEFMRANGASLSECLKGRE</sequence>
<dbReference type="EMBL" id="CP026948">
    <property type="protein sequence ID" value="AWB83337.1"/>
    <property type="molecule type" value="Genomic_DNA"/>
</dbReference>
<dbReference type="RefSeq" id="WP_108403332.1">
    <property type="nucleotide sequence ID" value="NZ_CP026948.1"/>
</dbReference>
<evidence type="ECO:0000313" key="5">
    <source>
        <dbReference type="EMBL" id="AWB83337.1"/>
    </source>
</evidence>
<protein>
    <submittedName>
        <fullName evidence="5">Anchored repeat ABC transporter, substrate-binding protein</fullName>
    </submittedName>
</protein>
<dbReference type="InterPro" id="IPR022435">
    <property type="entry name" value="Surface-anchored_actinobac"/>
</dbReference>
<keyword evidence="6" id="KW-1185">Reference proteome</keyword>
<dbReference type="InterPro" id="IPR006128">
    <property type="entry name" value="Lipoprotein_PsaA-like"/>
</dbReference>
<evidence type="ECO:0000313" key="6">
    <source>
        <dbReference type="Proteomes" id="UP000244754"/>
    </source>
</evidence>
<evidence type="ECO:0000256" key="3">
    <source>
        <dbReference type="RuleBase" id="RU003512"/>
    </source>
</evidence>